<evidence type="ECO:0000313" key="2">
    <source>
        <dbReference type="EMBL" id="SHN54024.1"/>
    </source>
</evidence>
<proteinExistence type="predicted"/>
<dbReference type="InterPro" id="IPR019613">
    <property type="entry name" value="DUF4198"/>
</dbReference>
<organism evidence="2 3">
    <name type="scientific">Desulfovibrio litoralis DSM 11393</name>
    <dbReference type="NCBI Taxonomy" id="1121455"/>
    <lineage>
        <taxon>Bacteria</taxon>
        <taxon>Pseudomonadati</taxon>
        <taxon>Thermodesulfobacteriota</taxon>
        <taxon>Desulfovibrionia</taxon>
        <taxon>Desulfovibrionales</taxon>
        <taxon>Desulfovibrionaceae</taxon>
        <taxon>Desulfovibrio</taxon>
    </lineage>
</organism>
<dbReference type="RefSeq" id="WP_072696166.1">
    <property type="nucleotide sequence ID" value="NZ_FRDI01000003.1"/>
</dbReference>
<keyword evidence="3" id="KW-1185">Reference proteome</keyword>
<dbReference type="AlphaFoldDB" id="A0A1M7S6L9"/>
<feature type="signal peptide" evidence="1">
    <location>
        <begin position="1"/>
        <end position="24"/>
    </location>
</feature>
<feature type="chain" id="PRO_5013382900" evidence="1">
    <location>
        <begin position="25"/>
        <end position="260"/>
    </location>
</feature>
<reference evidence="2 3" key="1">
    <citation type="submission" date="2016-12" db="EMBL/GenBank/DDBJ databases">
        <authorList>
            <person name="Song W.-J."/>
            <person name="Kurnit D.M."/>
        </authorList>
    </citation>
    <scope>NUCLEOTIDE SEQUENCE [LARGE SCALE GENOMIC DNA]</scope>
    <source>
        <strain evidence="2 3">DSM 11393</strain>
    </source>
</reference>
<keyword evidence="1" id="KW-0732">Signal</keyword>
<gene>
    <name evidence="2" type="ORF">SAMN02745728_00483</name>
</gene>
<evidence type="ECO:0000313" key="3">
    <source>
        <dbReference type="Proteomes" id="UP000186469"/>
    </source>
</evidence>
<sequence>MRSFKLGLLLSLVCLFSFSVPAFAHEFIIKPDNFSPKSGEEIKVEVQAAHVFMESEEAEPLEDVAVYLLQDKKETPISFKESKDGHSLVGTFKLPEDGAAILVGHRTRDIVSKTTEGFLDGGRKELEAQGKTVLSVNKYEKYAKTFLNTQVKSEMFSRALGQELEIVPVSDLSMLKVGDYLEAKLLYKGKALRSPVWATYDGFTKESNTYAYYTESEKDTFKVKITHPGIWMIRSEHTAKQTGKDAENHVLRTVLVFEVR</sequence>
<accession>A0A1M7S6L9</accession>
<protein>
    <submittedName>
        <fullName evidence="2">Uncharacterized conserved protein, contains GH25 family domain</fullName>
    </submittedName>
</protein>
<dbReference type="Proteomes" id="UP000186469">
    <property type="component" value="Unassembled WGS sequence"/>
</dbReference>
<dbReference type="EMBL" id="FRDI01000003">
    <property type="protein sequence ID" value="SHN54024.1"/>
    <property type="molecule type" value="Genomic_DNA"/>
</dbReference>
<dbReference type="STRING" id="1121455.SAMN02745728_00483"/>
<dbReference type="Pfam" id="PF10670">
    <property type="entry name" value="DUF4198"/>
    <property type="match status" value="1"/>
</dbReference>
<evidence type="ECO:0000256" key="1">
    <source>
        <dbReference type="SAM" id="SignalP"/>
    </source>
</evidence>
<name>A0A1M7S6L9_9BACT</name>